<dbReference type="PROSITE" id="PS50035">
    <property type="entry name" value="PLD"/>
    <property type="match status" value="1"/>
</dbReference>
<dbReference type="STRING" id="547559.Nmag_1535"/>
<gene>
    <name evidence="2" type="ordered locus">Nmag_1535</name>
    <name evidence="3" type="ORF">C500_20201</name>
</gene>
<dbReference type="Proteomes" id="UP000001879">
    <property type="component" value="Chromosome"/>
</dbReference>
<accession>D3STU4</accession>
<dbReference type="KEGG" id="nmg:Nmag_1535"/>
<evidence type="ECO:0000313" key="4">
    <source>
        <dbReference type="Proteomes" id="UP000001879"/>
    </source>
</evidence>
<dbReference type="OrthoDB" id="169510at2157"/>
<dbReference type="RefSeq" id="WP_004217375.1">
    <property type="nucleotide sequence ID" value="NC_013922.1"/>
</dbReference>
<dbReference type="GO" id="GO:0003824">
    <property type="term" value="F:catalytic activity"/>
    <property type="evidence" value="ECO:0007669"/>
    <property type="project" value="InterPro"/>
</dbReference>
<dbReference type="eggNOG" id="arCOG04818">
    <property type="taxonomic scope" value="Archaea"/>
</dbReference>
<evidence type="ECO:0000313" key="2">
    <source>
        <dbReference type="EMBL" id="ADD05111.1"/>
    </source>
</evidence>
<evidence type="ECO:0000259" key="1">
    <source>
        <dbReference type="PROSITE" id="PS50035"/>
    </source>
</evidence>
<organism evidence="2 4">
    <name type="scientific">Natrialba magadii (strain ATCC 43099 / DSM 3394 / CCM 3739 / CIP 104546 / IAM 13178 / JCM 8861 / NBRC 102185 / NCIMB 2190 / MS3)</name>
    <name type="common">Natronobacterium magadii</name>
    <dbReference type="NCBI Taxonomy" id="547559"/>
    <lineage>
        <taxon>Archaea</taxon>
        <taxon>Methanobacteriati</taxon>
        <taxon>Methanobacteriota</taxon>
        <taxon>Stenosarchaea group</taxon>
        <taxon>Halobacteria</taxon>
        <taxon>Halobacteriales</taxon>
        <taxon>Natrialbaceae</taxon>
        <taxon>Natrialba</taxon>
    </lineage>
</organism>
<sequence>MSDIELVNNRWGDRNVEEQVTRLFEDDGTIYLVTGFFTHNAYRAMRPDIEAFLEREPTNELVIVVGAAADQFSATIARDLRDLDENEQVTLYKYPDGFLHAKLYLREGENPAVIVGSANLTQVAFEQNLELSAYVEGKSMTDGRIEPFRTWITDLLAVCDPIRRRDLFKPVMMAKTAVNWFNKGTLLPTRAVLSHRTSYVVGMVILWLVLSNAFA</sequence>
<dbReference type="CDD" id="cd09117">
    <property type="entry name" value="PLDc_Bfil_DEXD_like"/>
    <property type="match status" value="1"/>
</dbReference>
<evidence type="ECO:0000313" key="5">
    <source>
        <dbReference type="Proteomes" id="UP000011543"/>
    </source>
</evidence>
<protein>
    <submittedName>
        <fullName evidence="2">PLD domain protein</fullName>
    </submittedName>
</protein>
<evidence type="ECO:0000313" key="3">
    <source>
        <dbReference type="EMBL" id="ELY23346.1"/>
    </source>
</evidence>
<name>D3STU4_NATMM</name>
<dbReference type="EMBL" id="CP001932">
    <property type="protein sequence ID" value="ADD05111.1"/>
    <property type="molecule type" value="Genomic_DNA"/>
</dbReference>
<keyword evidence="4" id="KW-1185">Reference proteome</keyword>
<reference evidence="2" key="4">
    <citation type="submission" date="2016-09" db="EMBL/GenBank/DDBJ databases">
        <authorList>
            <person name="Pfeiffer F."/>
        </authorList>
    </citation>
    <scope>NUCLEOTIDE SEQUENCE</scope>
    <source>
        <strain evidence="2">ATCC 43099</strain>
    </source>
</reference>
<dbReference type="PaxDb" id="547559-Nmag_1535"/>
<dbReference type="Proteomes" id="UP000011543">
    <property type="component" value="Unassembled WGS sequence"/>
</dbReference>
<reference evidence="4" key="1">
    <citation type="submission" date="2010-02" db="EMBL/GenBank/DDBJ databases">
        <title>Complete sequence of chromosome of Natrialba magadii ATCC 43099.</title>
        <authorList>
            <consortium name="US DOE Joint Genome Institute"/>
            <person name="Lucas S."/>
            <person name="Copeland A."/>
            <person name="Lapidus A."/>
            <person name="Cheng J.-F."/>
            <person name="Bruce D."/>
            <person name="Goodwin L."/>
            <person name="Pitluck S."/>
            <person name="Davenport K."/>
            <person name="Saunders E."/>
            <person name="Detter J.C."/>
            <person name="Han C."/>
            <person name="Tapia R."/>
            <person name="Land M."/>
            <person name="Hauser L."/>
            <person name="Kyrpides N."/>
            <person name="Mikhailova N."/>
            <person name="De Castro R.E."/>
            <person name="Maupin-Furlow J.A."/>
            <person name="Woyke T."/>
        </authorList>
    </citation>
    <scope>NUCLEOTIDE SEQUENCE [LARGE SCALE GENOMIC DNA]</scope>
    <source>
        <strain evidence="4">ATCC 43099 / DSM 3394 / CCM 3739 / CIP 104546 / IAM 13178 / JCM 8861 / NBRC 102185 / NCIMB 2190 / MS3</strain>
    </source>
</reference>
<dbReference type="InterPro" id="IPR001736">
    <property type="entry name" value="PLipase_D/transphosphatidylase"/>
</dbReference>
<dbReference type="Gene3D" id="3.30.870.10">
    <property type="entry name" value="Endonuclease Chain A"/>
    <property type="match status" value="1"/>
</dbReference>
<dbReference type="HOGENOM" id="CLU_1297518_0_0_2"/>
<reference evidence="2 4" key="2">
    <citation type="journal article" date="2012" name="BMC Genomics">
        <title>A comparative genomics perspective on the genetic content of the alkaliphilic haloarchaeon Natrialba magadii ATCC 43099T.</title>
        <authorList>
            <person name="Siddaramappa S."/>
            <person name="Challacombe J.F."/>
            <person name="Decastro R.E."/>
            <person name="Pfeiffer F."/>
            <person name="Sastre D.E."/>
            <person name="Gimenez M.I."/>
            <person name="Paggi R.A."/>
            <person name="Detter J.C."/>
            <person name="Davenport K.W."/>
            <person name="Goodwin L.A."/>
            <person name="Kyrpides N."/>
            <person name="Tapia R."/>
            <person name="Pitluck S."/>
            <person name="Lucas S."/>
            <person name="Woyke T."/>
            <person name="Maupin-Furlow J.A."/>
        </authorList>
    </citation>
    <scope>NUCLEOTIDE SEQUENCE [LARGE SCALE GENOMIC DNA]</scope>
    <source>
        <strain evidence="2">ATCC 43099</strain>
        <strain evidence="4">ATCC 43099 / DSM 3394 / CCM 3739 / CIP 104546 / IAM 13178 / JCM 8861 / NBRC 102185 / NCIMB 2190 / MS3</strain>
    </source>
</reference>
<dbReference type="AlphaFoldDB" id="D3STU4"/>
<dbReference type="GeneID" id="8824369"/>
<dbReference type="PATRIC" id="fig|547559.17.peg.3988"/>
<dbReference type="Pfam" id="PF13091">
    <property type="entry name" value="PLDc_2"/>
    <property type="match status" value="1"/>
</dbReference>
<feature type="domain" description="PLD phosphodiesterase" evidence="1">
    <location>
        <begin position="95"/>
        <end position="124"/>
    </location>
</feature>
<dbReference type="EMBL" id="AOHS01000062">
    <property type="protein sequence ID" value="ELY23346.1"/>
    <property type="molecule type" value="Genomic_DNA"/>
</dbReference>
<dbReference type="SUPFAM" id="SSF56024">
    <property type="entry name" value="Phospholipase D/nuclease"/>
    <property type="match status" value="1"/>
</dbReference>
<reference evidence="3 5" key="3">
    <citation type="journal article" date="2014" name="PLoS Genet.">
        <title>Phylogenetically driven sequencing of extremely halophilic archaea reveals strategies for static and dynamic osmo-response.</title>
        <authorList>
            <person name="Becker E.A."/>
            <person name="Seitzer P.M."/>
            <person name="Tritt A."/>
            <person name="Larsen D."/>
            <person name="Krusor M."/>
            <person name="Yao A.I."/>
            <person name="Wu D."/>
            <person name="Madern D."/>
            <person name="Eisen J.A."/>
            <person name="Darling A.E."/>
            <person name="Facciotti M.T."/>
        </authorList>
    </citation>
    <scope>NUCLEOTIDE SEQUENCE [LARGE SCALE GENOMIC DNA]</scope>
    <source>
        <strain evidence="5">ATCC 43099 / DSM 3394 / CCM 3739 / CIP 104546 / IAM 13178 / JCM 8861 / NBRC 102185 / NCIMB 2190 / MS3</strain>
        <strain evidence="3">MS-3</strain>
    </source>
</reference>
<dbReference type="InterPro" id="IPR025202">
    <property type="entry name" value="PLD-like_dom"/>
</dbReference>
<proteinExistence type="predicted"/>